<organism evidence="1 2">
    <name type="scientific">Dorcoceras hygrometricum</name>
    <dbReference type="NCBI Taxonomy" id="472368"/>
    <lineage>
        <taxon>Eukaryota</taxon>
        <taxon>Viridiplantae</taxon>
        <taxon>Streptophyta</taxon>
        <taxon>Embryophyta</taxon>
        <taxon>Tracheophyta</taxon>
        <taxon>Spermatophyta</taxon>
        <taxon>Magnoliopsida</taxon>
        <taxon>eudicotyledons</taxon>
        <taxon>Gunneridae</taxon>
        <taxon>Pentapetalae</taxon>
        <taxon>asterids</taxon>
        <taxon>lamiids</taxon>
        <taxon>Lamiales</taxon>
        <taxon>Gesneriaceae</taxon>
        <taxon>Didymocarpoideae</taxon>
        <taxon>Trichosporeae</taxon>
        <taxon>Loxocarpinae</taxon>
        <taxon>Dorcoceras</taxon>
    </lineage>
</organism>
<evidence type="ECO:0000313" key="1">
    <source>
        <dbReference type="EMBL" id="KZV32657.1"/>
    </source>
</evidence>
<proteinExistence type="predicted"/>
<accession>A0A2Z7BF45</accession>
<dbReference type="OrthoDB" id="1227218at2759"/>
<dbReference type="AlphaFoldDB" id="A0A2Z7BF45"/>
<sequence>MDHEGVISMSEALVASGLCGFLGCSSALFEAALVEFLHNSSVRDGIVVSTVQGIPVAISEELFASTFELPMEGLIDLHEVSQDLILEARRAFSYSGKLISTSCKKREMVSEFRPLNDILTKSVTVKAGSFDAVTHERFLMMTAIYGGVLVNWGRLLFKILKDMVTPETRQARGYAVQICVLLKNAPGLELELYVDEDEPVVEKPAEKKKAVSKKIHASTDGTPAIKRKRTTRKDTPTDKKLALVTVAQEAVPIQMTSAQEPYVVDAVEHQRDQTTADDVDKIIDAVITETVQMETDMEEPSLTRSDGIVFEDTERRLLKEPLKSGEDDDMSGFKKPSKIIESAETEETYIEPVDTEELSLAKDVATMTESEDTGSVSKAMVLTVSTTSDEESMSLEDILKQILADVMLTSVTAAEITRIKFARSIEIPDITKVTGTRPVSLELVQLTRGWRLLLRIQ</sequence>
<protein>
    <recommendedName>
        <fullName evidence="3">Splicing factor 3B subunit 1-like</fullName>
    </recommendedName>
</protein>
<gene>
    <name evidence="1" type="ORF">F511_23926</name>
</gene>
<keyword evidence="2" id="KW-1185">Reference proteome</keyword>
<dbReference type="EMBL" id="KV006387">
    <property type="protein sequence ID" value="KZV32657.1"/>
    <property type="molecule type" value="Genomic_DNA"/>
</dbReference>
<dbReference type="Proteomes" id="UP000250235">
    <property type="component" value="Unassembled WGS sequence"/>
</dbReference>
<reference evidence="1 2" key="1">
    <citation type="journal article" date="2015" name="Proc. Natl. Acad. Sci. U.S.A.">
        <title>The resurrection genome of Boea hygrometrica: A blueprint for survival of dehydration.</title>
        <authorList>
            <person name="Xiao L."/>
            <person name="Yang G."/>
            <person name="Zhang L."/>
            <person name="Yang X."/>
            <person name="Zhao S."/>
            <person name="Ji Z."/>
            <person name="Zhou Q."/>
            <person name="Hu M."/>
            <person name="Wang Y."/>
            <person name="Chen M."/>
            <person name="Xu Y."/>
            <person name="Jin H."/>
            <person name="Xiao X."/>
            <person name="Hu G."/>
            <person name="Bao F."/>
            <person name="Hu Y."/>
            <person name="Wan P."/>
            <person name="Li L."/>
            <person name="Deng X."/>
            <person name="Kuang T."/>
            <person name="Xiang C."/>
            <person name="Zhu J.K."/>
            <person name="Oliver M.J."/>
            <person name="He Y."/>
        </authorList>
    </citation>
    <scope>NUCLEOTIDE SEQUENCE [LARGE SCALE GENOMIC DNA]</scope>
    <source>
        <strain evidence="2">cv. XS01</strain>
    </source>
</reference>
<evidence type="ECO:0000313" key="2">
    <source>
        <dbReference type="Proteomes" id="UP000250235"/>
    </source>
</evidence>
<name>A0A2Z7BF45_9LAMI</name>
<evidence type="ECO:0008006" key="3">
    <source>
        <dbReference type="Google" id="ProtNLM"/>
    </source>
</evidence>